<organism evidence="2 3">
    <name type="scientific">Corynebacterium lactis RW2-5</name>
    <dbReference type="NCBI Taxonomy" id="1408189"/>
    <lineage>
        <taxon>Bacteria</taxon>
        <taxon>Bacillati</taxon>
        <taxon>Actinomycetota</taxon>
        <taxon>Actinomycetes</taxon>
        <taxon>Mycobacteriales</taxon>
        <taxon>Corynebacteriaceae</taxon>
        <taxon>Corynebacterium</taxon>
    </lineage>
</organism>
<dbReference type="InterPro" id="IPR035930">
    <property type="entry name" value="FomD-like_sf"/>
</dbReference>
<dbReference type="Pfam" id="PF04167">
    <property type="entry name" value="DUF402"/>
    <property type="match status" value="1"/>
</dbReference>
<accession>A0A0K2GZ15</accession>
<dbReference type="SUPFAM" id="SSF159234">
    <property type="entry name" value="FomD-like"/>
    <property type="match status" value="1"/>
</dbReference>
<dbReference type="EMBL" id="CP006841">
    <property type="protein sequence ID" value="ALA67029.1"/>
    <property type="molecule type" value="Genomic_DNA"/>
</dbReference>
<evidence type="ECO:0000259" key="1">
    <source>
        <dbReference type="Pfam" id="PF04167"/>
    </source>
</evidence>
<dbReference type="PATRIC" id="fig|1408189.4.peg.831"/>
<protein>
    <recommendedName>
        <fullName evidence="1">DUF402 domain-containing protein</fullName>
    </recommendedName>
</protein>
<feature type="domain" description="DUF402" evidence="1">
    <location>
        <begin position="37"/>
        <end position="117"/>
    </location>
</feature>
<dbReference type="InterPro" id="IPR007295">
    <property type="entry name" value="DUF402"/>
</dbReference>
<dbReference type="Gene3D" id="2.40.380.10">
    <property type="entry name" value="FomD-like"/>
    <property type="match status" value="1"/>
</dbReference>
<dbReference type="KEGG" id="clw:CLAC_04155"/>
<sequence>MVVVMPAATSKAHAPKVEFFDIAAQVNTDPKGFRRSVDEFRRLSPSRLYMRRGMDHPKFGYLESFLLADAGLRISIYHFRPGVRLEHVRYVDIVDIDRTNDNCWKVTDLYLDILQSPVDGDAVAPLPEGAATEVLVEDVDELVAAHQEGLISDDQTERAIERALHSRAAIAACGDSVDRWLSRLNLGQAWADHVVLSPAMAD</sequence>
<dbReference type="Proteomes" id="UP000058446">
    <property type="component" value="Chromosome"/>
</dbReference>
<dbReference type="AlphaFoldDB" id="A0A0K2GZ15"/>
<dbReference type="STRING" id="1408189.CLAC_04155"/>
<keyword evidence="3" id="KW-1185">Reference proteome</keyword>
<dbReference type="OrthoDB" id="3821551at2"/>
<gene>
    <name evidence="2" type="ORF">CLAC_04155</name>
</gene>
<reference evidence="2 3" key="1">
    <citation type="submission" date="2013-10" db="EMBL/GenBank/DDBJ databases">
        <title>Complete genome sequence of Corynebacterium lactis DSM 45799(T), isolated from raw cow milk.</title>
        <authorList>
            <person name="Ruckert C."/>
            <person name="Albersmeier A."/>
            <person name="Lipski A."/>
            <person name="Kalinowski J."/>
        </authorList>
    </citation>
    <scope>NUCLEOTIDE SEQUENCE [LARGE SCALE GENOMIC DNA]</scope>
    <source>
        <strain evidence="2 3">RW2-5</strain>
    </source>
</reference>
<proteinExistence type="predicted"/>
<evidence type="ECO:0000313" key="2">
    <source>
        <dbReference type="EMBL" id="ALA67029.1"/>
    </source>
</evidence>
<name>A0A0K2GZ15_9CORY</name>
<evidence type="ECO:0000313" key="3">
    <source>
        <dbReference type="Proteomes" id="UP000058446"/>
    </source>
</evidence>